<gene>
    <name evidence="1" type="primary">z703L</name>
    <name evidence="1" type="ORF">ATCV1_z703L</name>
</gene>
<proteinExistence type="predicted"/>
<name>A7K9W3_9PHYC</name>
<accession>A7K9W3</accession>
<evidence type="ECO:0000313" key="1">
    <source>
        <dbReference type="EMBL" id="ABT16837.1"/>
    </source>
</evidence>
<keyword evidence="2" id="KW-1185">Reference proteome</keyword>
<reference evidence="1 2" key="1">
    <citation type="submission" date="2006-09" db="EMBL/GenBank/DDBJ databases">
        <title>Sequence and annotation of the 288-kb ATCV-1 virus that infects an endosymbiotic Chlorella strain of the heliozoon Acanthocystis turfacea.</title>
        <authorList>
            <person name="Fitzgerald L.A."/>
            <person name="Graves M.V."/>
            <person name="Li X."/>
            <person name="Pfitzner A.J.P."/>
            <person name="Hartigan J."/>
            <person name="Van Etten J.L."/>
        </authorList>
    </citation>
    <scope>NUCLEOTIDE SEQUENCE [LARGE SCALE GENOMIC DNA]</scope>
    <source>
        <strain evidence="1 2">ATCV-1</strain>
    </source>
</reference>
<dbReference type="GeneID" id="5470514"/>
<dbReference type="EMBL" id="EF101928">
    <property type="protein sequence ID" value="ABT16837.1"/>
    <property type="molecule type" value="Genomic_DNA"/>
</dbReference>
<dbReference type="Proteomes" id="UP000202420">
    <property type="component" value="Segment"/>
</dbReference>
<organism evidence="1 2">
    <name type="scientific">Chlorovirus heliozoae</name>
    <dbReference type="NCBI Taxonomy" id="322019"/>
    <lineage>
        <taxon>Viruses</taxon>
        <taxon>Varidnaviria</taxon>
        <taxon>Bamfordvirae</taxon>
        <taxon>Nucleocytoviricota</taxon>
        <taxon>Megaviricetes</taxon>
        <taxon>Algavirales</taxon>
        <taxon>Phycodnaviridae</taxon>
        <taxon>Chlorovirus</taxon>
    </lineage>
</organism>
<evidence type="ECO:0000313" key="2">
    <source>
        <dbReference type="Proteomes" id="UP000202420"/>
    </source>
</evidence>
<dbReference type="KEGG" id="vg:5470514"/>
<protein>
    <submittedName>
        <fullName evidence="1">Uncharacterized protein z703L</fullName>
    </submittedName>
</protein>
<sequence>MELYEMIKSSEDLSLLAVIPSASVAAFMEPYTVPVDLCRTRFDLDRFRGPSSGDESGVEGGVLGSSLSRARMFLILMTWASPLSSTIKNLGYFPFMGARG</sequence>
<dbReference type="RefSeq" id="YP_001427184.1">
    <property type="nucleotide sequence ID" value="NC_008724.1"/>
</dbReference>